<dbReference type="Gene3D" id="3.90.550.10">
    <property type="entry name" value="Spore Coat Polysaccharide Biosynthesis Protein SpsA, Chain A"/>
    <property type="match status" value="1"/>
</dbReference>
<sequence length="315" mass="36892">MIGAILAGGYGKRLKPLTDRIPKALIELKDNYTIMDRQLFDFKNAGINDVYVLSGYLGDKIEDRYRDFKDVNIHYLREEKPMGTLYSIQNLLENVNEDIILRNGDTVSDIDLNNFIDYSRNKNYGMIMYITKMKSPYGIVEFAGDRAFNFKEKPELNYYINAGIYYIKKNVFELFKRDYIEKDIEKSVFPALVASDNLGVYKDDSLWMGIDSEKDLEAIRKEYMNRHDESFGYIKKIFNSDSVSILEYFIRKGSKIQIHDGGIIKIISGNGYILNDEKRKYDENFSDAIYKDFYILPYENTKIQIINFLKPENNK</sequence>
<dbReference type="EMBL" id="LKBH01000196">
    <property type="protein sequence ID" value="KQB34958.1"/>
    <property type="molecule type" value="Genomic_DNA"/>
</dbReference>
<organism evidence="2 3">
    <name type="scientific">Acidiplasma cupricumulans</name>
    <dbReference type="NCBI Taxonomy" id="312540"/>
    <lineage>
        <taxon>Archaea</taxon>
        <taxon>Methanobacteriati</taxon>
        <taxon>Thermoplasmatota</taxon>
        <taxon>Thermoplasmata</taxon>
        <taxon>Thermoplasmatales</taxon>
        <taxon>Ferroplasmaceae</taxon>
        <taxon>Acidiplasma</taxon>
    </lineage>
</organism>
<comment type="caution">
    <text evidence="2">The sequence shown here is derived from an EMBL/GenBank/DDBJ whole genome shotgun (WGS) entry which is preliminary data.</text>
</comment>
<protein>
    <submittedName>
        <fullName evidence="2">Glucose-1-phosphate adenylyltransferase</fullName>
    </submittedName>
</protein>
<name>A0A0Q0VND4_9ARCH</name>
<dbReference type="InterPro" id="IPR050486">
    <property type="entry name" value="Mannose-1P_guanyltransferase"/>
</dbReference>
<dbReference type="InterPro" id="IPR005835">
    <property type="entry name" value="NTP_transferase_dom"/>
</dbReference>
<reference evidence="2 3" key="1">
    <citation type="submission" date="2015-09" db="EMBL/GenBank/DDBJ databases">
        <title>Heavy metals and arsenic resistance mechanisms in polyextremophilic archaea of the family Ferroplasmaceae.</title>
        <authorList>
            <person name="Bulaev A.G."/>
            <person name="Kanygina A.V."/>
        </authorList>
    </citation>
    <scope>NUCLEOTIDE SEQUENCE [LARGE SCALE GENOMIC DNA]</scope>
    <source>
        <strain evidence="2 3">BH2</strain>
    </source>
</reference>
<dbReference type="SUPFAM" id="SSF53448">
    <property type="entry name" value="Nucleotide-diphospho-sugar transferases"/>
    <property type="match status" value="1"/>
</dbReference>
<dbReference type="RefSeq" id="WP_055032414.1">
    <property type="nucleotide sequence ID" value="NZ_LKBH01000196.1"/>
</dbReference>
<evidence type="ECO:0000313" key="2">
    <source>
        <dbReference type="EMBL" id="KQB34958.1"/>
    </source>
</evidence>
<gene>
    <name evidence="2" type="ORF">AOG55_08505</name>
</gene>
<evidence type="ECO:0000313" key="3">
    <source>
        <dbReference type="Proteomes" id="UP000050301"/>
    </source>
</evidence>
<feature type="domain" description="Nucleotidyl transferase" evidence="1">
    <location>
        <begin position="3"/>
        <end position="221"/>
    </location>
</feature>
<accession>A0A0Q0VND4</accession>
<keyword evidence="2" id="KW-0548">Nucleotidyltransferase</keyword>
<dbReference type="InParanoid" id="A0A0Q0VND4"/>
<keyword evidence="2" id="KW-0808">Transferase</keyword>
<dbReference type="InterPro" id="IPR029044">
    <property type="entry name" value="Nucleotide-diphossugar_trans"/>
</dbReference>
<dbReference type="Proteomes" id="UP000050301">
    <property type="component" value="Unassembled WGS sequence"/>
</dbReference>
<keyword evidence="3" id="KW-1185">Reference proteome</keyword>
<dbReference type="CDD" id="cd04181">
    <property type="entry name" value="NTP_transferase"/>
    <property type="match status" value="1"/>
</dbReference>
<proteinExistence type="predicted"/>
<evidence type="ECO:0000259" key="1">
    <source>
        <dbReference type="Pfam" id="PF00483"/>
    </source>
</evidence>
<dbReference type="GO" id="GO:0016779">
    <property type="term" value="F:nucleotidyltransferase activity"/>
    <property type="evidence" value="ECO:0007669"/>
    <property type="project" value="UniProtKB-KW"/>
</dbReference>
<dbReference type="PANTHER" id="PTHR22572">
    <property type="entry name" value="SUGAR-1-PHOSPHATE GUANYL TRANSFERASE"/>
    <property type="match status" value="1"/>
</dbReference>
<dbReference type="AlphaFoldDB" id="A0A0Q0VND4"/>
<dbReference type="Pfam" id="PF00483">
    <property type="entry name" value="NTP_transferase"/>
    <property type="match status" value="1"/>
</dbReference>
<dbReference type="FunCoup" id="A0A0Q0VND4">
    <property type="interactions" value="1"/>
</dbReference>